<dbReference type="Proteomes" id="UP001283361">
    <property type="component" value="Unassembled WGS sequence"/>
</dbReference>
<keyword evidence="3" id="KW-1185">Reference proteome</keyword>
<feature type="region of interest" description="Disordered" evidence="1">
    <location>
        <begin position="108"/>
        <end position="135"/>
    </location>
</feature>
<evidence type="ECO:0000256" key="1">
    <source>
        <dbReference type="SAM" id="MobiDB-lite"/>
    </source>
</evidence>
<accession>A0AAE0YE84</accession>
<evidence type="ECO:0000313" key="2">
    <source>
        <dbReference type="EMBL" id="KAK3742637.1"/>
    </source>
</evidence>
<gene>
    <name evidence="2" type="ORF">RRG08_025584</name>
</gene>
<reference evidence="2" key="1">
    <citation type="journal article" date="2023" name="G3 (Bethesda)">
        <title>A reference genome for the long-term kleptoplast-retaining sea slug Elysia crispata morphotype clarki.</title>
        <authorList>
            <person name="Eastman K.E."/>
            <person name="Pendleton A.L."/>
            <person name="Shaikh M.A."/>
            <person name="Suttiyut T."/>
            <person name="Ogas R."/>
            <person name="Tomko P."/>
            <person name="Gavelis G."/>
            <person name="Widhalm J.R."/>
            <person name="Wisecaver J.H."/>
        </authorList>
    </citation>
    <scope>NUCLEOTIDE SEQUENCE</scope>
    <source>
        <strain evidence="2">ECLA1</strain>
    </source>
</reference>
<proteinExistence type="predicted"/>
<feature type="compositionally biased region" description="Basic and acidic residues" evidence="1">
    <location>
        <begin position="116"/>
        <end position="135"/>
    </location>
</feature>
<evidence type="ECO:0000313" key="3">
    <source>
        <dbReference type="Proteomes" id="UP001283361"/>
    </source>
</evidence>
<sequence length="135" mass="14952">MNFLKQTAQQLSKAPLGAALFNQIQLTAKRVRRELWTNTRDSIVCSSQHPRIGAEQQKSRTSSRAWCIPDQARGNPHQIPFAGEASAGSSPGPLPCIRTTTFRSASSIYLSGEMGPKPRPDRNFPPDRPELIRPD</sequence>
<dbReference type="AlphaFoldDB" id="A0AAE0YE84"/>
<dbReference type="EMBL" id="JAWDGP010006345">
    <property type="protein sequence ID" value="KAK3742637.1"/>
    <property type="molecule type" value="Genomic_DNA"/>
</dbReference>
<feature type="region of interest" description="Disordered" evidence="1">
    <location>
        <begin position="70"/>
        <end position="95"/>
    </location>
</feature>
<name>A0AAE0YE84_9GAST</name>
<organism evidence="2 3">
    <name type="scientific">Elysia crispata</name>
    <name type="common">lettuce slug</name>
    <dbReference type="NCBI Taxonomy" id="231223"/>
    <lineage>
        <taxon>Eukaryota</taxon>
        <taxon>Metazoa</taxon>
        <taxon>Spiralia</taxon>
        <taxon>Lophotrochozoa</taxon>
        <taxon>Mollusca</taxon>
        <taxon>Gastropoda</taxon>
        <taxon>Heterobranchia</taxon>
        <taxon>Euthyneura</taxon>
        <taxon>Panpulmonata</taxon>
        <taxon>Sacoglossa</taxon>
        <taxon>Placobranchoidea</taxon>
        <taxon>Plakobranchidae</taxon>
        <taxon>Elysia</taxon>
    </lineage>
</organism>
<protein>
    <submittedName>
        <fullName evidence="2">Uncharacterized protein</fullName>
    </submittedName>
</protein>
<comment type="caution">
    <text evidence="2">The sequence shown here is derived from an EMBL/GenBank/DDBJ whole genome shotgun (WGS) entry which is preliminary data.</text>
</comment>